<dbReference type="GO" id="GO:0006081">
    <property type="term" value="P:aldehyde metabolic process"/>
    <property type="evidence" value="ECO:0007669"/>
    <property type="project" value="InterPro"/>
</dbReference>
<sequence length="526" mass="58691">MATYSSVKEVDDAYSTLFSTFTTGRTKDHAWRRWQLKQVWWMLEDNEARIVEALKADLNRHPIEAVSAEVFTLKSDVLDHLKHLDEWTGTVPLDDAGFLMRHLGQARLRKEPLGVTLIIGAWNYPIQLLLQPMIAAIAAGCCIMLKPSELSVNSERLLKEMIPKYLDSSAIRLVTAGADQMPRLLEKRFNHVFFTGSNKVARFVAAAAAKHLTPVVLELGGQGPCIVTKSADVDFAAKRISYAKFTNAGQICLSVNHVFAEPEIVDQLLERLSYWNSQYLREGPGDMCRIVNERHFDRLSNLLDRSNGVVTYGGKHDKRTRFFHPTVVRDVVMGDSLMSDEIFGPITPVITCSVAEAIERTNKLPNPLALYLFSNDQAVIDETLAKTLSGGVTINNVFFHAVLHGAPFGGVGESGQGAYHGKYGVDCFSHSRAVVAPPSWMDRLMAFTFPPYNAKNLKYLTVKNSIGFRRGETMEDQRKRKSFRSAKVLSLGALTIVVFFVGRYILHQKKGLGGRFVSEYLSKSSA</sequence>
<feature type="transmembrane region" description="Helical" evidence="6">
    <location>
        <begin position="488"/>
        <end position="506"/>
    </location>
</feature>
<accession>A0A0D2GHE3</accession>
<evidence type="ECO:0000313" key="8">
    <source>
        <dbReference type="EMBL" id="KIW80218.1"/>
    </source>
</evidence>
<gene>
    <name evidence="8" type="ORF">Z517_06833</name>
</gene>
<dbReference type="PANTHER" id="PTHR43570:SF16">
    <property type="entry name" value="ALDEHYDE DEHYDROGENASE TYPE III, ISOFORM Q"/>
    <property type="match status" value="1"/>
</dbReference>
<dbReference type="VEuPathDB" id="FungiDB:Z517_06833"/>
<dbReference type="SUPFAM" id="SSF53720">
    <property type="entry name" value="ALDH-like"/>
    <property type="match status" value="1"/>
</dbReference>
<dbReference type="InterPro" id="IPR016163">
    <property type="entry name" value="Ald_DH_C"/>
</dbReference>
<name>A0A0D2GHE3_9EURO</name>
<evidence type="ECO:0000256" key="4">
    <source>
        <dbReference type="PIRNR" id="PIRNR036492"/>
    </source>
</evidence>
<organism evidence="8 9">
    <name type="scientific">Fonsecaea pedrosoi CBS 271.37</name>
    <dbReference type="NCBI Taxonomy" id="1442368"/>
    <lineage>
        <taxon>Eukaryota</taxon>
        <taxon>Fungi</taxon>
        <taxon>Dikarya</taxon>
        <taxon>Ascomycota</taxon>
        <taxon>Pezizomycotina</taxon>
        <taxon>Eurotiomycetes</taxon>
        <taxon>Chaetothyriomycetidae</taxon>
        <taxon>Chaetothyriales</taxon>
        <taxon>Herpotrichiellaceae</taxon>
        <taxon>Fonsecaea</taxon>
    </lineage>
</organism>
<dbReference type="PANTHER" id="PTHR43570">
    <property type="entry name" value="ALDEHYDE DEHYDROGENASE"/>
    <property type="match status" value="1"/>
</dbReference>
<evidence type="ECO:0000256" key="6">
    <source>
        <dbReference type="SAM" id="Phobius"/>
    </source>
</evidence>
<dbReference type="PIRSF" id="PIRSF036492">
    <property type="entry name" value="ALDH"/>
    <property type="match status" value="1"/>
</dbReference>
<dbReference type="Gene3D" id="3.40.605.10">
    <property type="entry name" value="Aldehyde Dehydrogenase, Chain A, domain 1"/>
    <property type="match status" value="1"/>
</dbReference>
<dbReference type="Gene3D" id="3.40.309.10">
    <property type="entry name" value="Aldehyde Dehydrogenase, Chain A, domain 2"/>
    <property type="match status" value="1"/>
</dbReference>
<keyword evidence="3 4" id="KW-0560">Oxidoreductase</keyword>
<evidence type="ECO:0000256" key="1">
    <source>
        <dbReference type="ARBA" id="ARBA00009986"/>
    </source>
</evidence>
<dbReference type="InterPro" id="IPR015590">
    <property type="entry name" value="Aldehyde_DH_dom"/>
</dbReference>
<evidence type="ECO:0000313" key="9">
    <source>
        <dbReference type="Proteomes" id="UP000053029"/>
    </source>
</evidence>
<comment type="similarity">
    <text evidence="1 4">Belongs to the aldehyde dehydrogenase family.</text>
</comment>
<protein>
    <recommendedName>
        <fullName evidence="4">Aldehyde dehydrogenase</fullName>
    </recommendedName>
</protein>
<feature type="active site" evidence="5">
    <location>
        <position position="252"/>
    </location>
</feature>
<dbReference type="InterPro" id="IPR016162">
    <property type="entry name" value="Ald_DH_N"/>
</dbReference>
<dbReference type="RefSeq" id="XP_013284026.1">
    <property type="nucleotide sequence ID" value="XM_013428572.1"/>
</dbReference>
<dbReference type="GO" id="GO:0005737">
    <property type="term" value="C:cytoplasm"/>
    <property type="evidence" value="ECO:0007669"/>
    <property type="project" value="TreeGrafter"/>
</dbReference>
<dbReference type="OrthoDB" id="440325at2759"/>
<evidence type="ECO:0000256" key="3">
    <source>
        <dbReference type="ARBA" id="ARBA00023002"/>
    </source>
</evidence>
<dbReference type="Proteomes" id="UP000053029">
    <property type="component" value="Unassembled WGS sequence"/>
</dbReference>
<dbReference type="EMBL" id="KN846972">
    <property type="protein sequence ID" value="KIW80218.1"/>
    <property type="molecule type" value="Genomic_DNA"/>
</dbReference>
<dbReference type="GO" id="GO:0004029">
    <property type="term" value="F:aldehyde dehydrogenase (NAD+) activity"/>
    <property type="evidence" value="ECO:0007669"/>
    <property type="project" value="TreeGrafter"/>
</dbReference>
<dbReference type="GO" id="GO:0016117">
    <property type="term" value="P:carotenoid biosynthetic process"/>
    <property type="evidence" value="ECO:0007669"/>
    <property type="project" value="UniProtKB-KW"/>
</dbReference>
<feature type="domain" description="Aldehyde dehydrogenase" evidence="7">
    <location>
        <begin position="6"/>
        <end position="434"/>
    </location>
</feature>
<keyword evidence="2" id="KW-0125">Carotenoid biosynthesis</keyword>
<evidence type="ECO:0000256" key="5">
    <source>
        <dbReference type="PIRSR" id="PIRSR036492-1"/>
    </source>
</evidence>
<proteinExistence type="inferred from homology"/>
<keyword evidence="6" id="KW-0472">Membrane</keyword>
<dbReference type="InterPro" id="IPR016161">
    <property type="entry name" value="Ald_DH/histidinol_DH"/>
</dbReference>
<evidence type="ECO:0000256" key="2">
    <source>
        <dbReference type="ARBA" id="ARBA00022746"/>
    </source>
</evidence>
<keyword evidence="6" id="KW-1133">Transmembrane helix</keyword>
<evidence type="ECO:0000259" key="7">
    <source>
        <dbReference type="Pfam" id="PF00171"/>
    </source>
</evidence>
<dbReference type="Pfam" id="PF00171">
    <property type="entry name" value="Aldedh"/>
    <property type="match status" value="1"/>
</dbReference>
<dbReference type="STRING" id="1442368.A0A0D2GHE3"/>
<dbReference type="HOGENOM" id="CLU_005391_3_1_1"/>
<dbReference type="FunFam" id="3.40.605.10:FF:000004">
    <property type="entry name" value="Aldehyde dehydrogenase"/>
    <property type="match status" value="1"/>
</dbReference>
<keyword evidence="9" id="KW-1185">Reference proteome</keyword>
<dbReference type="InterPro" id="IPR012394">
    <property type="entry name" value="Aldehyde_DH_NAD(P)"/>
</dbReference>
<dbReference type="GeneID" id="25306323"/>
<reference evidence="8 9" key="1">
    <citation type="submission" date="2015-01" db="EMBL/GenBank/DDBJ databases">
        <title>The Genome Sequence of Fonsecaea pedrosoi CBS 271.37.</title>
        <authorList>
            <consortium name="The Broad Institute Genomics Platform"/>
            <person name="Cuomo C."/>
            <person name="de Hoog S."/>
            <person name="Gorbushina A."/>
            <person name="Stielow B."/>
            <person name="Teixiera M."/>
            <person name="Abouelleil A."/>
            <person name="Chapman S.B."/>
            <person name="Priest M."/>
            <person name="Young S.K."/>
            <person name="Wortman J."/>
            <person name="Nusbaum C."/>
            <person name="Birren B."/>
        </authorList>
    </citation>
    <scope>NUCLEOTIDE SEQUENCE [LARGE SCALE GENOMIC DNA]</scope>
    <source>
        <strain evidence="8 9">CBS 271.37</strain>
    </source>
</reference>
<keyword evidence="6" id="KW-0812">Transmembrane</keyword>
<dbReference type="AlphaFoldDB" id="A0A0D2GHE3"/>
<feature type="active site" evidence="5">
    <location>
        <position position="218"/>
    </location>
</feature>